<dbReference type="InterPro" id="IPR014710">
    <property type="entry name" value="RmlC-like_jellyroll"/>
</dbReference>
<evidence type="ECO:0000313" key="2">
    <source>
        <dbReference type="Proteomes" id="UP000606600"/>
    </source>
</evidence>
<gene>
    <name evidence="1" type="ORF">IDJ77_04030</name>
</gene>
<comment type="caution">
    <text evidence="1">The sequence shown here is derived from an EMBL/GenBank/DDBJ whole genome shotgun (WGS) entry which is preliminary data.</text>
</comment>
<dbReference type="EMBL" id="JACWMY010000002">
    <property type="protein sequence ID" value="MBD1362970.1"/>
    <property type="molecule type" value="Genomic_DNA"/>
</dbReference>
<keyword evidence="2" id="KW-1185">Reference proteome</keyword>
<sequence>MSVEEIIAELANIVALSPAFKERLRELLIREVYQPRQIIDAPGNQHYRMWLVESGIVRSYYVDGRGRDITEAFFSARDLIFLWEGYLSHRTDHYLEALQVTNVYTLRYADLEALREFPEAEPLIKYFILQQRQYELFRSRLLSHAAEERYRQFRNAYPGIFRDVPLRLIASYLNMTRENLSRLITKGF</sequence>
<dbReference type="RefSeq" id="WP_191187644.1">
    <property type="nucleotide sequence ID" value="NZ_JACWMY010000002.1"/>
</dbReference>
<protein>
    <submittedName>
        <fullName evidence="1">Crp/Fnr family transcriptional regulator</fullName>
    </submittedName>
</protein>
<dbReference type="SUPFAM" id="SSF51206">
    <property type="entry name" value="cAMP-binding domain-like"/>
    <property type="match status" value="1"/>
</dbReference>
<name>A0ABR7WKW1_9SPHI</name>
<dbReference type="Proteomes" id="UP000606600">
    <property type="component" value="Unassembled WGS sequence"/>
</dbReference>
<accession>A0ABR7WKW1</accession>
<dbReference type="InterPro" id="IPR018490">
    <property type="entry name" value="cNMP-bd_dom_sf"/>
</dbReference>
<reference evidence="1 2" key="1">
    <citation type="submission" date="2020-09" db="EMBL/GenBank/DDBJ databases">
        <title>Novel species of Mucilaginibacter isolated from a glacier on the Tibetan Plateau.</title>
        <authorList>
            <person name="Liu Q."/>
            <person name="Xin Y.-H."/>
        </authorList>
    </citation>
    <scope>NUCLEOTIDE SEQUENCE [LARGE SCALE GENOMIC DNA]</scope>
    <source>
        <strain evidence="1 2">ZT4R22</strain>
    </source>
</reference>
<organism evidence="1 2">
    <name type="scientific">Mucilaginibacter pankratovii</name>
    <dbReference type="NCBI Taxonomy" id="2772110"/>
    <lineage>
        <taxon>Bacteria</taxon>
        <taxon>Pseudomonadati</taxon>
        <taxon>Bacteroidota</taxon>
        <taxon>Sphingobacteriia</taxon>
        <taxon>Sphingobacteriales</taxon>
        <taxon>Sphingobacteriaceae</taxon>
        <taxon>Mucilaginibacter</taxon>
    </lineage>
</organism>
<dbReference type="Gene3D" id="2.60.120.10">
    <property type="entry name" value="Jelly Rolls"/>
    <property type="match status" value="1"/>
</dbReference>
<proteinExistence type="predicted"/>
<evidence type="ECO:0000313" key="1">
    <source>
        <dbReference type="EMBL" id="MBD1362970.1"/>
    </source>
</evidence>